<dbReference type="InterPro" id="IPR052513">
    <property type="entry name" value="Thioester_dehydratase-like"/>
</dbReference>
<dbReference type="RefSeq" id="WP_344238413.1">
    <property type="nucleotide sequence ID" value="NZ_BAAAPH010000022.1"/>
</dbReference>
<dbReference type="PANTHER" id="PTHR34075">
    <property type="entry name" value="BLR3430 PROTEIN"/>
    <property type="match status" value="1"/>
</dbReference>
<keyword evidence="5" id="KW-1185">Reference proteome</keyword>
<dbReference type="Pfam" id="PF12172">
    <property type="entry name" value="zf-ChsH2"/>
    <property type="match status" value="1"/>
</dbReference>
<name>A0ABN2E4N0_9ACTN</name>
<evidence type="ECO:0000256" key="1">
    <source>
        <dbReference type="SAM" id="MobiDB-lite"/>
    </source>
</evidence>
<feature type="domain" description="ChsH2 rubredoxin-like zinc ribbon" evidence="3">
    <location>
        <begin position="21"/>
        <end position="54"/>
    </location>
</feature>
<evidence type="ECO:0000259" key="3">
    <source>
        <dbReference type="Pfam" id="PF12172"/>
    </source>
</evidence>
<dbReference type="Pfam" id="PF01796">
    <property type="entry name" value="OB_ChsH2_C"/>
    <property type="match status" value="1"/>
</dbReference>
<reference evidence="4 5" key="1">
    <citation type="journal article" date="2019" name="Int. J. Syst. Evol. Microbiol.">
        <title>The Global Catalogue of Microorganisms (GCM) 10K type strain sequencing project: providing services to taxonomists for standard genome sequencing and annotation.</title>
        <authorList>
            <consortium name="The Broad Institute Genomics Platform"/>
            <consortium name="The Broad Institute Genome Sequencing Center for Infectious Disease"/>
            <person name="Wu L."/>
            <person name="Ma J."/>
        </authorList>
    </citation>
    <scope>NUCLEOTIDE SEQUENCE [LARGE SCALE GENOMIC DNA]</scope>
    <source>
        <strain evidence="4 5">JCM 15572</strain>
    </source>
</reference>
<proteinExistence type="predicted"/>
<protein>
    <submittedName>
        <fullName evidence="4">OB-fold domain-containing protein</fullName>
    </submittedName>
</protein>
<feature type="region of interest" description="Disordered" evidence="1">
    <location>
        <begin position="121"/>
        <end position="141"/>
    </location>
</feature>
<gene>
    <name evidence="4" type="ORF">GCM10009804_58030</name>
</gene>
<comment type="caution">
    <text evidence="4">The sequence shown here is derived from an EMBL/GenBank/DDBJ whole genome shotgun (WGS) entry which is preliminary data.</text>
</comment>
<feature type="domain" description="ChsH2 C-terminal OB-fold" evidence="2">
    <location>
        <begin position="56"/>
        <end position="110"/>
    </location>
</feature>
<organism evidence="4 5">
    <name type="scientific">Kribbella hippodromi</name>
    <dbReference type="NCBI Taxonomy" id="434347"/>
    <lineage>
        <taxon>Bacteria</taxon>
        <taxon>Bacillati</taxon>
        <taxon>Actinomycetota</taxon>
        <taxon>Actinomycetes</taxon>
        <taxon>Propionibacteriales</taxon>
        <taxon>Kribbellaceae</taxon>
        <taxon>Kribbella</taxon>
    </lineage>
</organism>
<sequence>MVGIEARVEAEPEPYAKYVDLLRTGQIAYQQCAACGLPVFYPRVLCPHCGATELLWAASQGRGVVYSATVVPERDGSSYAVCLVDLDEGFRMMSTVIGVPAESVRIGARVVGRVEAAAADGEPGIGEPRVVFEREGSNDDS</sequence>
<feature type="compositionally biased region" description="Basic and acidic residues" evidence="1">
    <location>
        <begin position="130"/>
        <end position="141"/>
    </location>
</feature>
<dbReference type="Proteomes" id="UP001501705">
    <property type="component" value="Unassembled WGS sequence"/>
</dbReference>
<dbReference type="PANTHER" id="PTHR34075:SF5">
    <property type="entry name" value="BLR3430 PROTEIN"/>
    <property type="match status" value="1"/>
</dbReference>
<dbReference type="InterPro" id="IPR022002">
    <property type="entry name" value="ChsH2_Znr"/>
</dbReference>
<evidence type="ECO:0000313" key="5">
    <source>
        <dbReference type="Proteomes" id="UP001501705"/>
    </source>
</evidence>
<dbReference type="InterPro" id="IPR012340">
    <property type="entry name" value="NA-bd_OB-fold"/>
</dbReference>
<dbReference type="EMBL" id="BAAAPH010000022">
    <property type="protein sequence ID" value="GAA1593915.1"/>
    <property type="molecule type" value="Genomic_DNA"/>
</dbReference>
<evidence type="ECO:0000313" key="4">
    <source>
        <dbReference type="EMBL" id="GAA1593915.1"/>
    </source>
</evidence>
<dbReference type="InterPro" id="IPR002878">
    <property type="entry name" value="ChsH2_C"/>
</dbReference>
<accession>A0ABN2E4N0</accession>
<dbReference type="Gene3D" id="6.10.30.10">
    <property type="match status" value="1"/>
</dbReference>
<evidence type="ECO:0000259" key="2">
    <source>
        <dbReference type="Pfam" id="PF01796"/>
    </source>
</evidence>
<dbReference type="SUPFAM" id="SSF50249">
    <property type="entry name" value="Nucleic acid-binding proteins"/>
    <property type="match status" value="1"/>
</dbReference>